<dbReference type="Proteomes" id="UP000593562">
    <property type="component" value="Unassembled WGS sequence"/>
</dbReference>
<dbReference type="AlphaFoldDB" id="A0A7J7CC77"/>
<evidence type="ECO:0008006" key="3">
    <source>
        <dbReference type="Google" id="ProtNLM"/>
    </source>
</evidence>
<dbReference type="InParanoid" id="A0A7J7CC77"/>
<evidence type="ECO:0000313" key="2">
    <source>
        <dbReference type="Proteomes" id="UP000593562"/>
    </source>
</evidence>
<keyword evidence="2" id="KW-1185">Reference proteome</keyword>
<comment type="caution">
    <text evidence="1">The sequence shown here is derived from an EMBL/GenBank/DDBJ whole genome shotgun (WGS) entry which is preliminary data.</text>
</comment>
<name>A0A7J7CC77_TRIWF</name>
<protein>
    <recommendedName>
        <fullName evidence="3">VQ domain-containing protein</fullName>
    </recommendedName>
</protein>
<accession>A0A7J7CC77</accession>
<proteinExistence type="predicted"/>
<sequence length="164" mass="18454">MVKRASEASLEISKNEKKQFNSLIKVMKPKVYITDSFNFKRLVQELTSNGSTISSAPPQTKPSQIVETSITVIDIADPQSSCSTEDESVDESFDPFDACYHVVLNEEINVANKTCDLSSTMQLENLSNDWDLESWLLATEPNSFHTSYASFSQDEQEVCLYAYE</sequence>
<evidence type="ECO:0000313" key="1">
    <source>
        <dbReference type="EMBL" id="KAF5731336.1"/>
    </source>
</evidence>
<dbReference type="EMBL" id="JAAARO010000018">
    <property type="protein sequence ID" value="KAF5731336.1"/>
    <property type="molecule type" value="Genomic_DNA"/>
</dbReference>
<gene>
    <name evidence="1" type="ORF">HS088_TW18G00013</name>
</gene>
<organism evidence="1 2">
    <name type="scientific">Tripterygium wilfordii</name>
    <name type="common">Thunder God vine</name>
    <dbReference type="NCBI Taxonomy" id="458696"/>
    <lineage>
        <taxon>Eukaryota</taxon>
        <taxon>Viridiplantae</taxon>
        <taxon>Streptophyta</taxon>
        <taxon>Embryophyta</taxon>
        <taxon>Tracheophyta</taxon>
        <taxon>Spermatophyta</taxon>
        <taxon>Magnoliopsida</taxon>
        <taxon>eudicotyledons</taxon>
        <taxon>Gunneridae</taxon>
        <taxon>Pentapetalae</taxon>
        <taxon>rosids</taxon>
        <taxon>fabids</taxon>
        <taxon>Celastrales</taxon>
        <taxon>Celastraceae</taxon>
        <taxon>Tripterygium</taxon>
    </lineage>
</organism>
<reference evidence="1 2" key="1">
    <citation type="journal article" date="2020" name="Nat. Commun.">
        <title>Genome of Tripterygium wilfordii and identification of cytochrome P450 involved in triptolide biosynthesis.</title>
        <authorList>
            <person name="Tu L."/>
            <person name="Su P."/>
            <person name="Zhang Z."/>
            <person name="Gao L."/>
            <person name="Wang J."/>
            <person name="Hu T."/>
            <person name="Zhou J."/>
            <person name="Zhang Y."/>
            <person name="Zhao Y."/>
            <person name="Liu Y."/>
            <person name="Song Y."/>
            <person name="Tong Y."/>
            <person name="Lu Y."/>
            <person name="Yang J."/>
            <person name="Xu C."/>
            <person name="Jia M."/>
            <person name="Peters R.J."/>
            <person name="Huang L."/>
            <person name="Gao W."/>
        </authorList>
    </citation>
    <scope>NUCLEOTIDE SEQUENCE [LARGE SCALE GENOMIC DNA]</scope>
    <source>
        <strain evidence="2">cv. XIE 37</strain>
        <tissue evidence="1">Leaf</tissue>
    </source>
</reference>